<protein>
    <recommendedName>
        <fullName evidence="3">Transposase</fullName>
    </recommendedName>
</protein>
<dbReference type="Proteomes" id="UP001605036">
    <property type="component" value="Unassembled WGS sequence"/>
</dbReference>
<dbReference type="AlphaFoldDB" id="A0ABD1YJM0"/>
<reference evidence="1 2" key="1">
    <citation type="submission" date="2024-09" db="EMBL/GenBank/DDBJ databases">
        <title>Chromosome-scale assembly of Riccia fluitans.</title>
        <authorList>
            <person name="Paukszto L."/>
            <person name="Sawicki J."/>
            <person name="Karawczyk K."/>
            <person name="Piernik-Szablinska J."/>
            <person name="Szczecinska M."/>
            <person name="Mazdziarz M."/>
        </authorList>
    </citation>
    <scope>NUCLEOTIDE SEQUENCE [LARGE SCALE GENOMIC DNA]</scope>
    <source>
        <strain evidence="1">Rf_01</strain>
        <tissue evidence="1">Aerial parts of the thallus</tissue>
    </source>
</reference>
<sequence length="145" mass="16902">MHPDWPNKLVYGHINKNILDVHCKTQRKFVRMLNKYLRSKAQRQLLTSKFTNEYEGKIFGVDLSKWLHKEEVEDDLNEDIIAPSGKTTSGNEVMEAKSEKGKVAKLFEDDDDFLSDIEEGEDDLSAKDIEDMPFRHQYVHWSNDG</sequence>
<evidence type="ECO:0000313" key="2">
    <source>
        <dbReference type="Proteomes" id="UP001605036"/>
    </source>
</evidence>
<name>A0ABD1YJM0_9MARC</name>
<proteinExistence type="predicted"/>
<dbReference type="EMBL" id="JBHFFA010000004">
    <property type="protein sequence ID" value="KAL2630971.1"/>
    <property type="molecule type" value="Genomic_DNA"/>
</dbReference>
<organism evidence="1 2">
    <name type="scientific">Riccia fluitans</name>
    <dbReference type="NCBI Taxonomy" id="41844"/>
    <lineage>
        <taxon>Eukaryota</taxon>
        <taxon>Viridiplantae</taxon>
        <taxon>Streptophyta</taxon>
        <taxon>Embryophyta</taxon>
        <taxon>Marchantiophyta</taxon>
        <taxon>Marchantiopsida</taxon>
        <taxon>Marchantiidae</taxon>
        <taxon>Marchantiales</taxon>
        <taxon>Ricciaceae</taxon>
        <taxon>Riccia</taxon>
    </lineage>
</organism>
<evidence type="ECO:0000313" key="1">
    <source>
        <dbReference type="EMBL" id="KAL2630971.1"/>
    </source>
</evidence>
<accession>A0ABD1YJM0</accession>
<evidence type="ECO:0008006" key="3">
    <source>
        <dbReference type="Google" id="ProtNLM"/>
    </source>
</evidence>
<keyword evidence="2" id="KW-1185">Reference proteome</keyword>
<gene>
    <name evidence="1" type="ORF">R1flu_015657</name>
</gene>
<comment type="caution">
    <text evidence="1">The sequence shown here is derived from an EMBL/GenBank/DDBJ whole genome shotgun (WGS) entry which is preliminary data.</text>
</comment>